<feature type="transmembrane region" description="Helical" evidence="2">
    <location>
        <begin position="101"/>
        <end position="121"/>
    </location>
</feature>
<dbReference type="Pfam" id="PF10099">
    <property type="entry name" value="RskA_C"/>
    <property type="match status" value="1"/>
</dbReference>
<reference evidence="4 5" key="1">
    <citation type="submission" date="2018-06" db="EMBL/GenBank/DDBJ databases">
        <title>Rhizobium wuzhouense sp. nov., isolated from roots of Oryza officinalis.</title>
        <authorList>
            <person name="Yuan T."/>
        </authorList>
    </citation>
    <scope>NUCLEOTIDE SEQUENCE [LARGE SCALE GENOMIC DNA]</scope>
    <source>
        <strain evidence="4 5">W44</strain>
    </source>
</reference>
<protein>
    <submittedName>
        <fullName evidence="4">Anti-sigma factor</fullName>
    </submittedName>
</protein>
<sequence length="237" mass="25443">MTIWQTMAERADAYVLGLMDDAERTRVEEEMQANGALATAVGEARDRFIELDLAGPSSPVSDGLWTKIEQQLEATGPQPVMRPSVPPQASNDNRLDRWKRIALSSAAAAMLFFGISLYALFRQGEPQVIAILMDTAGQPVAMIEDFGNDSAKVTPLVDLAVPTDSSLQLWTLPTRDMGPVSLGILDGWQTSTVTGPALPGPIEEQLYEITLEPLGGSPTGRPTGPILGKGFAKAPRL</sequence>
<keyword evidence="2" id="KW-0472">Membrane</keyword>
<keyword evidence="2" id="KW-1133">Transmembrane helix</keyword>
<dbReference type="Proteomes" id="UP000247536">
    <property type="component" value="Unassembled WGS sequence"/>
</dbReference>
<evidence type="ECO:0000313" key="4">
    <source>
        <dbReference type="EMBL" id="PYB77484.1"/>
    </source>
</evidence>
<proteinExistence type="predicted"/>
<accession>A0ABX5NWI5</accession>
<dbReference type="InterPro" id="IPR051474">
    <property type="entry name" value="Anti-sigma-K/W_factor"/>
</dbReference>
<dbReference type="EMBL" id="QJRY01000001">
    <property type="protein sequence ID" value="PYB77484.1"/>
    <property type="molecule type" value="Genomic_DNA"/>
</dbReference>
<evidence type="ECO:0000313" key="5">
    <source>
        <dbReference type="Proteomes" id="UP000247536"/>
    </source>
</evidence>
<feature type="domain" description="Anti-sigma K factor RskA C-terminal" evidence="3">
    <location>
        <begin position="105"/>
        <end position="226"/>
    </location>
</feature>
<dbReference type="PANTHER" id="PTHR37461:SF1">
    <property type="entry name" value="ANTI-SIGMA-K FACTOR RSKA"/>
    <property type="match status" value="1"/>
</dbReference>
<name>A0ABX5NWI5_9HYPH</name>
<feature type="region of interest" description="Disordered" evidence="1">
    <location>
        <begin position="213"/>
        <end position="237"/>
    </location>
</feature>
<gene>
    <name evidence="4" type="ORF">DMY87_03770</name>
</gene>
<dbReference type="RefSeq" id="WP_110789918.1">
    <property type="nucleotide sequence ID" value="NZ_QJRY01000001.1"/>
</dbReference>
<evidence type="ECO:0000256" key="2">
    <source>
        <dbReference type="SAM" id="Phobius"/>
    </source>
</evidence>
<organism evidence="4 5">
    <name type="scientific">Rhizobium wuzhouense</name>
    <dbReference type="NCBI Taxonomy" id="1986026"/>
    <lineage>
        <taxon>Bacteria</taxon>
        <taxon>Pseudomonadati</taxon>
        <taxon>Pseudomonadota</taxon>
        <taxon>Alphaproteobacteria</taxon>
        <taxon>Hyphomicrobiales</taxon>
        <taxon>Rhizobiaceae</taxon>
        <taxon>Rhizobium/Agrobacterium group</taxon>
        <taxon>Rhizobium</taxon>
    </lineage>
</organism>
<evidence type="ECO:0000256" key="1">
    <source>
        <dbReference type="SAM" id="MobiDB-lite"/>
    </source>
</evidence>
<dbReference type="PANTHER" id="PTHR37461">
    <property type="entry name" value="ANTI-SIGMA-K FACTOR RSKA"/>
    <property type="match status" value="1"/>
</dbReference>
<evidence type="ECO:0000259" key="3">
    <source>
        <dbReference type="Pfam" id="PF10099"/>
    </source>
</evidence>
<keyword evidence="5" id="KW-1185">Reference proteome</keyword>
<comment type="caution">
    <text evidence="4">The sequence shown here is derived from an EMBL/GenBank/DDBJ whole genome shotgun (WGS) entry which is preliminary data.</text>
</comment>
<keyword evidence="2" id="KW-0812">Transmembrane</keyword>
<dbReference type="InterPro" id="IPR018764">
    <property type="entry name" value="RskA_C"/>
</dbReference>